<keyword evidence="1" id="KW-0812">Transmembrane</keyword>
<comment type="caution">
    <text evidence="2">The sequence shown here is derived from an EMBL/GenBank/DDBJ whole genome shotgun (WGS) entry which is preliminary data.</text>
</comment>
<dbReference type="Proteomes" id="UP001201449">
    <property type="component" value="Unassembled WGS sequence"/>
</dbReference>
<feature type="transmembrane region" description="Helical" evidence="1">
    <location>
        <begin position="122"/>
        <end position="143"/>
    </location>
</feature>
<proteinExistence type="predicted"/>
<keyword evidence="1" id="KW-0472">Membrane</keyword>
<organism evidence="2 3">
    <name type="scientific">Mariniradius sediminis</name>
    <dbReference type="NCBI Taxonomy" id="2909237"/>
    <lineage>
        <taxon>Bacteria</taxon>
        <taxon>Pseudomonadati</taxon>
        <taxon>Bacteroidota</taxon>
        <taxon>Cytophagia</taxon>
        <taxon>Cytophagales</taxon>
        <taxon>Cyclobacteriaceae</taxon>
        <taxon>Mariniradius</taxon>
    </lineage>
</organism>
<keyword evidence="3" id="KW-1185">Reference proteome</keyword>
<evidence type="ECO:0000313" key="3">
    <source>
        <dbReference type="Proteomes" id="UP001201449"/>
    </source>
</evidence>
<dbReference type="RefSeq" id="WP_234863027.1">
    <property type="nucleotide sequence ID" value="NZ_JAKEVZ010000023.1"/>
</dbReference>
<feature type="transmembrane region" description="Helical" evidence="1">
    <location>
        <begin position="93"/>
        <end position="116"/>
    </location>
</feature>
<feature type="transmembrane region" description="Helical" evidence="1">
    <location>
        <begin position="53"/>
        <end position="73"/>
    </location>
</feature>
<dbReference type="Pfam" id="PF10067">
    <property type="entry name" value="DUF2306"/>
    <property type="match status" value="1"/>
</dbReference>
<dbReference type="InterPro" id="IPR018750">
    <property type="entry name" value="DUF2306_membrane"/>
</dbReference>
<feature type="transmembrane region" description="Helical" evidence="1">
    <location>
        <begin position="155"/>
        <end position="174"/>
    </location>
</feature>
<dbReference type="EMBL" id="JAKEVZ010000023">
    <property type="protein sequence ID" value="MCF1753215.1"/>
    <property type="molecule type" value="Genomic_DNA"/>
</dbReference>
<feature type="transmembrane region" description="Helical" evidence="1">
    <location>
        <begin position="186"/>
        <end position="205"/>
    </location>
</feature>
<accession>A0ABS9C0Y1</accession>
<sequence length="211" mass="24597">MPKPLTLVPDTRQSWLKLAFWILLILFAIKYIIEDAIPYFGLDEEVFGRFWGMKWPLVGHISGGLLALVLGPFQFWAGFRNRYLHVHRWMGRLYVAGIFVGSMSSITLALTTGMAIHWNWALSLIVLAFAWISTTGMAFRFVLLKRINLHKEWMIRSYVVTFAFVLFRFLNSYPPIVENANFLERGATLIWVSWVIPLLITEMALQWNKRQ</sequence>
<evidence type="ECO:0000256" key="1">
    <source>
        <dbReference type="SAM" id="Phobius"/>
    </source>
</evidence>
<feature type="transmembrane region" description="Helical" evidence="1">
    <location>
        <begin position="15"/>
        <end position="33"/>
    </location>
</feature>
<reference evidence="2 3" key="1">
    <citation type="submission" date="2022-01" db="EMBL/GenBank/DDBJ databases">
        <title>Mariniradius saccharolyticus sp. nov., isolated from sediment of a river.</title>
        <authorList>
            <person name="Liu H."/>
        </authorList>
    </citation>
    <scope>NUCLEOTIDE SEQUENCE [LARGE SCALE GENOMIC DNA]</scope>
    <source>
        <strain evidence="2 3">RY-2</strain>
    </source>
</reference>
<gene>
    <name evidence="2" type="ORF">L0U89_19295</name>
</gene>
<evidence type="ECO:0000313" key="2">
    <source>
        <dbReference type="EMBL" id="MCF1753215.1"/>
    </source>
</evidence>
<keyword evidence="1" id="KW-1133">Transmembrane helix</keyword>
<name>A0ABS9C0Y1_9BACT</name>
<protein>
    <submittedName>
        <fullName evidence="2">DUF2306 domain-containing protein</fullName>
    </submittedName>
</protein>